<accession>L9VRD5</accession>
<dbReference type="eggNOG" id="arCOG04636">
    <property type="taxonomic scope" value="Archaea"/>
</dbReference>
<comment type="caution">
    <text evidence="2">The sequence shown here is derived from an EMBL/GenBank/DDBJ whole genome shotgun (WGS) entry which is preliminary data.</text>
</comment>
<organism evidence="2 3">
    <name type="scientific">Natronorubrum tibetense GA33</name>
    <dbReference type="NCBI Taxonomy" id="1114856"/>
    <lineage>
        <taxon>Archaea</taxon>
        <taxon>Methanobacteriati</taxon>
        <taxon>Methanobacteriota</taxon>
        <taxon>Stenosarchaea group</taxon>
        <taxon>Halobacteria</taxon>
        <taxon>Halobacteriales</taxon>
        <taxon>Natrialbaceae</taxon>
        <taxon>Natronorubrum</taxon>
    </lineage>
</organism>
<proteinExistence type="predicted"/>
<keyword evidence="3" id="KW-1185">Reference proteome</keyword>
<name>L9VRD5_9EURY</name>
<dbReference type="PATRIC" id="fig|1114856.3.peg.2845"/>
<sequence>MFHCPNCHASRRLSEFMRTDRDLQTLKQLG</sequence>
<dbReference type="InterPro" id="IPR057158">
    <property type="entry name" value="DUF7836"/>
</dbReference>
<dbReference type="EMBL" id="AOHW01000036">
    <property type="protein sequence ID" value="ELY39729.1"/>
    <property type="molecule type" value="Genomic_DNA"/>
</dbReference>
<protein>
    <recommendedName>
        <fullName evidence="1">DUF7836 domain-containing protein</fullName>
    </recommendedName>
</protein>
<evidence type="ECO:0000259" key="1">
    <source>
        <dbReference type="Pfam" id="PF25206"/>
    </source>
</evidence>
<dbReference type="Pfam" id="PF25206">
    <property type="entry name" value="DUF7836"/>
    <property type="match status" value="1"/>
</dbReference>
<dbReference type="AlphaFoldDB" id="L9VRD5"/>
<reference evidence="2 3" key="1">
    <citation type="journal article" date="2014" name="PLoS Genet.">
        <title>Phylogenetically driven sequencing of extremely halophilic archaea reveals strategies for static and dynamic osmo-response.</title>
        <authorList>
            <person name="Becker E.A."/>
            <person name="Seitzer P.M."/>
            <person name="Tritt A."/>
            <person name="Larsen D."/>
            <person name="Krusor M."/>
            <person name="Yao A.I."/>
            <person name="Wu D."/>
            <person name="Madern D."/>
            <person name="Eisen J.A."/>
            <person name="Darling A.E."/>
            <person name="Facciotti M.T."/>
        </authorList>
    </citation>
    <scope>NUCLEOTIDE SEQUENCE [LARGE SCALE GENOMIC DNA]</scope>
    <source>
        <strain evidence="2 3">GA33</strain>
    </source>
</reference>
<evidence type="ECO:0000313" key="2">
    <source>
        <dbReference type="EMBL" id="ELY39729.1"/>
    </source>
</evidence>
<evidence type="ECO:0000313" key="3">
    <source>
        <dbReference type="Proteomes" id="UP000011599"/>
    </source>
</evidence>
<feature type="domain" description="DUF7836" evidence="1">
    <location>
        <begin position="1"/>
        <end position="29"/>
    </location>
</feature>
<gene>
    <name evidence="2" type="ORF">C496_13666</name>
</gene>
<dbReference type="Proteomes" id="UP000011599">
    <property type="component" value="Unassembled WGS sequence"/>
</dbReference>
<dbReference type="STRING" id="1114856.GCA_000383975_03159"/>